<dbReference type="EMBL" id="CP045997">
    <property type="protein sequence ID" value="QHW01148.1"/>
    <property type="molecule type" value="Genomic_DNA"/>
</dbReference>
<dbReference type="Proteomes" id="UP000464577">
    <property type="component" value="Chromosome"/>
</dbReference>
<evidence type="ECO:0000313" key="2">
    <source>
        <dbReference type="Proteomes" id="UP000464577"/>
    </source>
</evidence>
<gene>
    <name evidence="1" type="ORF">GJR95_02515</name>
</gene>
<protein>
    <submittedName>
        <fullName evidence="1">Uncharacterized protein</fullName>
    </submittedName>
</protein>
<evidence type="ECO:0000313" key="1">
    <source>
        <dbReference type="EMBL" id="QHW01148.1"/>
    </source>
</evidence>
<proteinExistence type="predicted"/>
<dbReference type="KEGG" id="senf:GJR95_02515"/>
<sequence>MTDLEPHIRPLVEALNATGVVRTFSSCEGHFRPDEQTIVDRNRAEVRFVPADGFPAGAVEKLLAFVLTRFKSRHGLIPINVVGYKLYTPIDDETVDETYVLELRPFNRFDPPDRKRSDTDRAVDQVIRILALWSENR</sequence>
<name>A0A6P1WAQ5_9BACT</name>
<accession>A0A6P1WAQ5</accession>
<keyword evidence="2" id="KW-1185">Reference proteome</keyword>
<reference evidence="1 2" key="1">
    <citation type="submission" date="2019-11" db="EMBL/GenBank/DDBJ databases">
        <title>Spirosoma endbachense sp. nov., isolated from a natural salt meadow.</title>
        <authorList>
            <person name="Rojas J."/>
            <person name="Ambika Manirajan B."/>
            <person name="Ratering S."/>
            <person name="Suarez C."/>
            <person name="Geissler-Plaum R."/>
            <person name="Schnell S."/>
        </authorList>
    </citation>
    <scope>NUCLEOTIDE SEQUENCE [LARGE SCALE GENOMIC DNA]</scope>
    <source>
        <strain evidence="1 2">I-24</strain>
    </source>
</reference>
<dbReference type="AlphaFoldDB" id="A0A6P1WAQ5"/>
<organism evidence="1 2">
    <name type="scientific">Spirosoma endbachense</name>
    <dbReference type="NCBI Taxonomy" id="2666025"/>
    <lineage>
        <taxon>Bacteria</taxon>
        <taxon>Pseudomonadati</taxon>
        <taxon>Bacteroidota</taxon>
        <taxon>Cytophagia</taxon>
        <taxon>Cytophagales</taxon>
        <taxon>Cytophagaceae</taxon>
        <taxon>Spirosoma</taxon>
    </lineage>
</organism>